<evidence type="ECO:0000256" key="2">
    <source>
        <dbReference type="SAM" id="MobiDB-lite"/>
    </source>
</evidence>
<evidence type="ECO:0000256" key="1">
    <source>
        <dbReference type="SAM" id="Coils"/>
    </source>
</evidence>
<feature type="region of interest" description="Disordered" evidence="2">
    <location>
        <begin position="493"/>
        <end position="518"/>
    </location>
</feature>
<feature type="compositionally biased region" description="Polar residues" evidence="2">
    <location>
        <begin position="499"/>
        <end position="518"/>
    </location>
</feature>
<reference evidence="3 4" key="1">
    <citation type="submission" date="2018-07" db="EMBL/GenBank/DDBJ databases">
        <title>The complete nuclear genome of the prasinophyte Chloropicon primus (CCMP1205).</title>
        <authorList>
            <person name="Pombert J.-F."/>
            <person name="Otis C."/>
            <person name="Turmel M."/>
            <person name="Lemieux C."/>
        </authorList>
    </citation>
    <scope>NUCLEOTIDE SEQUENCE [LARGE SCALE GENOMIC DNA]</scope>
    <source>
        <strain evidence="3 4">CCMP1205</strain>
    </source>
</reference>
<organism evidence="3 4">
    <name type="scientific">Chloropicon primus</name>
    <dbReference type="NCBI Taxonomy" id="1764295"/>
    <lineage>
        <taxon>Eukaryota</taxon>
        <taxon>Viridiplantae</taxon>
        <taxon>Chlorophyta</taxon>
        <taxon>Chloropicophyceae</taxon>
        <taxon>Chloropicales</taxon>
        <taxon>Chloropicaceae</taxon>
        <taxon>Chloropicon</taxon>
    </lineage>
</organism>
<sequence>MTKIEVDENDPQRREAWFSAAETLRKAATVGVSGAQVDAFGKPIGFSKEVHKALRAKKIFNRVPKNKTQYNTLTKSSWTPYTDRVNDRRHRWHRTQSEVDLGGEGAEYDTHYTQNFEDVSLDEVNPSTVSKAKQQQQLASKISLIDASKEKAADIFNNVKYEDPKTIYPPTKLPQTTDSKVQFGRGRRKFNTSYEDLHDKVSKADRKATDRFSWNRTSSTVDLENKANNVTWANMKTHTGSVYPDHTNEALVHPTKELGRKKWNKSHKELSEFAPIMGGKDAAKTKEKEEKEPWKWGKKPIKEPVKASEQLFEGPAGTFAFVGKPGELVDRTRNYGTASGDALPLYQVQAHQIPEHKRTRSTWVPGQLPKGKYDTTMNDMFVQLDAGGKSNDRFQWARTSSRVNLTFAEKEKQHTKKRMERVKQELKDVASEYIKSKVEIKPKTRQENLRSTVKLNHTMTTDGQVYASHSQDVYNPASLVSPTKDLNRLGMRANGGLRQKSQVPMSSASRKGSKAYQTSNAMAFATPAEATKRPMIIHKTTLGDHLVWSEAKKA</sequence>
<dbReference type="Proteomes" id="UP000316726">
    <property type="component" value="Chromosome 6"/>
</dbReference>
<gene>
    <name evidence="3" type="ORF">A3770_06p45840</name>
</gene>
<evidence type="ECO:0000313" key="3">
    <source>
        <dbReference type="EMBL" id="QDZ22066.1"/>
    </source>
</evidence>
<accession>A0A5B8MNB5</accession>
<feature type="coiled-coil region" evidence="1">
    <location>
        <begin position="405"/>
        <end position="432"/>
    </location>
</feature>
<dbReference type="EMBL" id="CP031039">
    <property type="protein sequence ID" value="QDZ22066.1"/>
    <property type="molecule type" value="Genomic_DNA"/>
</dbReference>
<keyword evidence="4" id="KW-1185">Reference proteome</keyword>
<proteinExistence type="predicted"/>
<evidence type="ECO:0000313" key="4">
    <source>
        <dbReference type="Proteomes" id="UP000316726"/>
    </source>
</evidence>
<dbReference type="AlphaFoldDB" id="A0A5B8MNB5"/>
<keyword evidence="1" id="KW-0175">Coiled coil</keyword>
<name>A0A5B8MNB5_9CHLO</name>
<protein>
    <submittedName>
        <fullName evidence="3">Uncharacterized protein</fullName>
    </submittedName>
</protein>